<dbReference type="InterPro" id="IPR027417">
    <property type="entry name" value="P-loop_NTPase"/>
</dbReference>
<sequence length="373" mass="39745">MTGPAGLELTDIHHAYDGTPVVRDFALAVAPGEVVCLLGPSGCGKTTILRLVAGLEPLQRGRIVIAGRVVGTPGRDLPPEARGVGFVFQDMALFPHLDIAGNVGFGLRKTAAGDKRARIDAMLSRVHLDGYVHAWPHQLSGGQQQRVALARALAPSPRAILLDEPFSGLDTRLRSAVRDEALHLLKSDKVTALVVTHDPEEAMFMADRIAVMRAGRIEQVGAPADIYTQPASEFVAEFMGEVNRIDSVVRDVGVPTPFGPLPLNGHAPGTAVHVLIRPEALKVAGAEQGIVAAAPIGALPARVLASRLLGRTSWVHVCLQTDPTHRHDSLGGAEEHSHWHVRVPGQFLPAEGTELRVSLDPRQAFVFPVAAPT</sequence>
<evidence type="ECO:0000313" key="11">
    <source>
        <dbReference type="EMBL" id="TXL73587.1"/>
    </source>
</evidence>
<dbReference type="Gene3D" id="2.40.50.100">
    <property type="match status" value="1"/>
</dbReference>
<evidence type="ECO:0000256" key="9">
    <source>
        <dbReference type="ARBA" id="ARBA00023136"/>
    </source>
</evidence>
<evidence type="ECO:0000256" key="3">
    <source>
        <dbReference type="ARBA" id="ARBA00022475"/>
    </source>
</evidence>
<keyword evidence="6 11" id="KW-0067">ATP-binding</keyword>
<dbReference type="GO" id="GO:0015697">
    <property type="term" value="P:quaternary ammonium group transport"/>
    <property type="evidence" value="ECO:0007669"/>
    <property type="project" value="UniProtKB-ARBA"/>
</dbReference>
<evidence type="ECO:0000256" key="6">
    <source>
        <dbReference type="ARBA" id="ARBA00022840"/>
    </source>
</evidence>
<dbReference type="CDD" id="cd03259">
    <property type="entry name" value="ABC_Carb_Solutes_like"/>
    <property type="match status" value="1"/>
</dbReference>
<keyword evidence="2" id="KW-0813">Transport</keyword>
<keyword evidence="12" id="KW-1185">Reference proteome</keyword>
<gene>
    <name evidence="11" type="ORF">FHP25_20630</name>
</gene>
<evidence type="ECO:0000313" key="12">
    <source>
        <dbReference type="Proteomes" id="UP000321638"/>
    </source>
</evidence>
<organism evidence="11 12">
    <name type="scientific">Vineibacter terrae</name>
    <dbReference type="NCBI Taxonomy" id="2586908"/>
    <lineage>
        <taxon>Bacteria</taxon>
        <taxon>Pseudomonadati</taxon>
        <taxon>Pseudomonadota</taxon>
        <taxon>Alphaproteobacteria</taxon>
        <taxon>Hyphomicrobiales</taxon>
        <taxon>Vineibacter</taxon>
    </lineage>
</organism>
<evidence type="ECO:0000256" key="8">
    <source>
        <dbReference type="ARBA" id="ARBA00023065"/>
    </source>
</evidence>
<dbReference type="InterPro" id="IPR003439">
    <property type="entry name" value="ABC_transporter-like_ATP-bd"/>
</dbReference>
<keyword evidence="4" id="KW-0410">Iron transport</keyword>
<dbReference type="GO" id="GO:0016020">
    <property type="term" value="C:membrane"/>
    <property type="evidence" value="ECO:0007669"/>
    <property type="project" value="InterPro"/>
</dbReference>
<dbReference type="GO" id="GO:0005524">
    <property type="term" value="F:ATP binding"/>
    <property type="evidence" value="ECO:0007669"/>
    <property type="project" value="UniProtKB-KW"/>
</dbReference>
<dbReference type="PROSITE" id="PS00211">
    <property type="entry name" value="ABC_TRANSPORTER_1"/>
    <property type="match status" value="1"/>
</dbReference>
<dbReference type="InterPro" id="IPR017871">
    <property type="entry name" value="ABC_transporter-like_CS"/>
</dbReference>
<feature type="domain" description="ABC transporter" evidence="10">
    <location>
        <begin position="7"/>
        <end position="239"/>
    </location>
</feature>
<protein>
    <submittedName>
        <fullName evidence="11">ABC transporter ATP-binding protein</fullName>
    </submittedName>
</protein>
<evidence type="ECO:0000256" key="7">
    <source>
        <dbReference type="ARBA" id="ARBA00023004"/>
    </source>
</evidence>
<evidence type="ECO:0000256" key="1">
    <source>
        <dbReference type="ARBA" id="ARBA00005417"/>
    </source>
</evidence>
<evidence type="ECO:0000256" key="2">
    <source>
        <dbReference type="ARBA" id="ARBA00022448"/>
    </source>
</evidence>
<proteinExistence type="inferred from homology"/>
<comment type="similarity">
    <text evidence="1">Belongs to the ABC transporter superfamily.</text>
</comment>
<evidence type="ECO:0000256" key="4">
    <source>
        <dbReference type="ARBA" id="ARBA00022496"/>
    </source>
</evidence>
<dbReference type="InterPro" id="IPR015853">
    <property type="entry name" value="ABC_transpr_FbpC"/>
</dbReference>
<evidence type="ECO:0000256" key="5">
    <source>
        <dbReference type="ARBA" id="ARBA00022741"/>
    </source>
</evidence>
<dbReference type="InterPro" id="IPR003593">
    <property type="entry name" value="AAA+_ATPase"/>
</dbReference>
<dbReference type="Gene3D" id="3.40.50.300">
    <property type="entry name" value="P-loop containing nucleotide triphosphate hydrolases"/>
    <property type="match status" value="1"/>
</dbReference>
<comment type="caution">
    <text evidence="11">The sequence shown here is derived from an EMBL/GenBank/DDBJ whole genome shotgun (WGS) entry which is preliminary data.</text>
</comment>
<keyword evidence="3" id="KW-1003">Cell membrane</keyword>
<dbReference type="FunFam" id="3.40.50.300:FF:000425">
    <property type="entry name" value="Probable ABC transporter, ATP-binding subunit"/>
    <property type="match status" value="1"/>
</dbReference>
<accession>A0A5C8PIF3</accession>
<keyword evidence="9" id="KW-0472">Membrane</keyword>
<keyword evidence="5" id="KW-0547">Nucleotide-binding</keyword>
<dbReference type="GO" id="GO:0015408">
    <property type="term" value="F:ABC-type ferric iron transporter activity"/>
    <property type="evidence" value="ECO:0007669"/>
    <property type="project" value="InterPro"/>
</dbReference>
<dbReference type="AlphaFoldDB" id="A0A5C8PIF3"/>
<dbReference type="SUPFAM" id="SSF52540">
    <property type="entry name" value="P-loop containing nucleoside triphosphate hydrolases"/>
    <property type="match status" value="1"/>
</dbReference>
<dbReference type="InterPro" id="IPR050093">
    <property type="entry name" value="ABC_SmlMolc_Importer"/>
</dbReference>
<dbReference type="RefSeq" id="WP_147848861.1">
    <property type="nucleotide sequence ID" value="NZ_VDUZ01000024.1"/>
</dbReference>
<keyword evidence="7" id="KW-0408">Iron</keyword>
<dbReference type="InterPro" id="IPR008995">
    <property type="entry name" value="Mo/tungstate-bd_C_term_dom"/>
</dbReference>
<reference evidence="11 12" key="1">
    <citation type="submission" date="2019-06" db="EMBL/GenBank/DDBJ databases">
        <title>New taxonomy in bacterial strain CC-CFT640, isolated from vineyard.</title>
        <authorList>
            <person name="Lin S.-Y."/>
            <person name="Tsai C.-F."/>
            <person name="Young C.-C."/>
        </authorList>
    </citation>
    <scope>NUCLEOTIDE SEQUENCE [LARGE SCALE GENOMIC DNA]</scope>
    <source>
        <strain evidence="11 12">CC-CFT640</strain>
    </source>
</reference>
<dbReference type="EMBL" id="VDUZ01000024">
    <property type="protein sequence ID" value="TXL73587.1"/>
    <property type="molecule type" value="Genomic_DNA"/>
</dbReference>
<dbReference type="PROSITE" id="PS50893">
    <property type="entry name" value="ABC_TRANSPORTER_2"/>
    <property type="match status" value="1"/>
</dbReference>
<name>A0A5C8PIF3_9HYPH</name>
<dbReference type="Proteomes" id="UP000321638">
    <property type="component" value="Unassembled WGS sequence"/>
</dbReference>
<dbReference type="OrthoDB" id="9802264at2"/>
<keyword evidence="8" id="KW-0406">Ion transport</keyword>
<dbReference type="PANTHER" id="PTHR42781:SF4">
    <property type="entry name" value="SPERMIDINE_PUTRESCINE IMPORT ATP-BINDING PROTEIN POTA"/>
    <property type="match status" value="1"/>
</dbReference>
<dbReference type="PANTHER" id="PTHR42781">
    <property type="entry name" value="SPERMIDINE/PUTRESCINE IMPORT ATP-BINDING PROTEIN POTA"/>
    <property type="match status" value="1"/>
</dbReference>
<evidence type="ECO:0000259" key="10">
    <source>
        <dbReference type="PROSITE" id="PS50893"/>
    </source>
</evidence>
<dbReference type="SUPFAM" id="SSF50331">
    <property type="entry name" value="MOP-like"/>
    <property type="match status" value="1"/>
</dbReference>
<dbReference type="Pfam" id="PF00005">
    <property type="entry name" value="ABC_tran"/>
    <property type="match status" value="1"/>
</dbReference>
<dbReference type="GO" id="GO:0016887">
    <property type="term" value="F:ATP hydrolysis activity"/>
    <property type="evidence" value="ECO:0007669"/>
    <property type="project" value="InterPro"/>
</dbReference>
<dbReference type="SMART" id="SM00382">
    <property type="entry name" value="AAA"/>
    <property type="match status" value="1"/>
</dbReference>